<gene>
    <name evidence="1" type="ORF">EAH77_17785</name>
</gene>
<dbReference type="EMBL" id="RCZD01000010">
    <property type="protein sequence ID" value="TPG58761.1"/>
    <property type="molecule type" value="Genomic_DNA"/>
</dbReference>
<organism evidence="1 2">
    <name type="scientific">Ewingella americana</name>
    <dbReference type="NCBI Taxonomy" id="41202"/>
    <lineage>
        <taxon>Bacteria</taxon>
        <taxon>Pseudomonadati</taxon>
        <taxon>Pseudomonadota</taxon>
        <taxon>Gammaproteobacteria</taxon>
        <taxon>Enterobacterales</taxon>
        <taxon>Yersiniaceae</taxon>
        <taxon>Ewingella</taxon>
    </lineage>
</organism>
<evidence type="ECO:0000313" key="1">
    <source>
        <dbReference type="EMBL" id="TPG58761.1"/>
    </source>
</evidence>
<dbReference type="Pfam" id="PF10832">
    <property type="entry name" value="YhfG"/>
    <property type="match status" value="1"/>
</dbReference>
<dbReference type="Proteomes" id="UP000317663">
    <property type="component" value="Unassembled WGS sequence"/>
</dbReference>
<dbReference type="OrthoDB" id="6505648at2"/>
<dbReference type="RefSeq" id="WP_140474134.1">
    <property type="nucleotide sequence ID" value="NZ_RCZD01000010.1"/>
</dbReference>
<evidence type="ECO:0000313" key="2">
    <source>
        <dbReference type="Proteomes" id="UP000317663"/>
    </source>
</evidence>
<protein>
    <submittedName>
        <fullName evidence="1">DUF2559 family protein</fullName>
    </submittedName>
</protein>
<comment type="caution">
    <text evidence="1">The sequence shown here is derived from an EMBL/GenBank/DDBJ whole genome shotgun (WGS) entry which is preliminary data.</text>
</comment>
<reference evidence="1 2" key="1">
    <citation type="journal article" date="2019" name="Environ. Microbiol.">
        <title>Species interactions and distinct microbial communities in high Arctic permafrost affected cryosols are associated with the CH4 and CO2 gas fluxes.</title>
        <authorList>
            <person name="Altshuler I."/>
            <person name="Hamel J."/>
            <person name="Turney S."/>
            <person name="Magnuson E."/>
            <person name="Levesque R."/>
            <person name="Greer C."/>
            <person name="Whyte L.G."/>
        </authorList>
    </citation>
    <scope>NUCLEOTIDE SEQUENCE [LARGE SCALE GENOMIC DNA]</scope>
    <source>
        <strain evidence="1 2">E4</strain>
    </source>
</reference>
<keyword evidence="2" id="KW-1185">Reference proteome</keyword>
<accession>A0A502GAQ5</accession>
<proteinExistence type="predicted"/>
<name>A0A502GAQ5_9GAMM</name>
<sequence>MSTTPTLKQKEKLFRERQNLNFMASSQLDGLQIDQVRLSDEQIAQRLEDLRAHYER</sequence>
<dbReference type="InterPro" id="IPR022541">
    <property type="entry name" value="YhfG"/>
</dbReference>
<dbReference type="AlphaFoldDB" id="A0A502GAQ5"/>